<sequence>MDACAVRCVDPDKVAATRDVLLAGHEAEALADCFKLLGEPNRVRILYALLEAGELCVCDLAATVGVSETAVSHAMRLLRGAGIVRNRRDGRMIYYRLDDAHVRMLLDLSREHLLHGTPPDESGDR</sequence>
<proteinExistence type="predicted"/>
<keyword evidence="1" id="KW-0805">Transcription regulation</keyword>
<keyword evidence="6" id="KW-1185">Reference proteome</keyword>
<dbReference type="InterPro" id="IPR001845">
    <property type="entry name" value="HTH_ArsR_DNA-bd_dom"/>
</dbReference>
<evidence type="ECO:0000256" key="1">
    <source>
        <dbReference type="ARBA" id="ARBA00023015"/>
    </source>
</evidence>
<dbReference type="InterPro" id="IPR011991">
    <property type="entry name" value="ArsR-like_HTH"/>
</dbReference>
<evidence type="ECO:0000313" key="6">
    <source>
        <dbReference type="Proteomes" id="UP000334019"/>
    </source>
</evidence>
<dbReference type="PROSITE" id="PS50987">
    <property type="entry name" value="HTH_ARSR_2"/>
    <property type="match status" value="1"/>
</dbReference>
<evidence type="ECO:0000313" key="5">
    <source>
        <dbReference type="EMBL" id="QGG97135.1"/>
    </source>
</evidence>
<reference evidence="5 6" key="1">
    <citation type="submission" date="2019-11" db="EMBL/GenBank/DDBJ databases">
        <authorList>
            <person name="He Y."/>
        </authorList>
    </citation>
    <scope>NUCLEOTIDE SEQUENCE [LARGE SCALE GENOMIC DNA]</scope>
    <source>
        <strain evidence="5 6">SCSIO 58843</strain>
    </source>
</reference>
<dbReference type="InterPro" id="IPR036388">
    <property type="entry name" value="WH-like_DNA-bd_sf"/>
</dbReference>
<dbReference type="Pfam" id="PF01022">
    <property type="entry name" value="HTH_5"/>
    <property type="match status" value="1"/>
</dbReference>
<name>A0A5Q2RVC5_9ACTN</name>
<dbReference type="NCBIfam" id="NF033788">
    <property type="entry name" value="HTH_metalloreg"/>
    <property type="match status" value="1"/>
</dbReference>
<keyword evidence="3" id="KW-0804">Transcription</keyword>
<feature type="domain" description="HTH arsR-type" evidence="4">
    <location>
        <begin position="22"/>
        <end position="117"/>
    </location>
</feature>
<dbReference type="EMBL" id="CP045851">
    <property type="protein sequence ID" value="QGG97135.1"/>
    <property type="molecule type" value="Genomic_DNA"/>
</dbReference>
<evidence type="ECO:0000259" key="4">
    <source>
        <dbReference type="PROSITE" id="PS50987"/>
    </source>
</evidence>
<protein>
    <submittedName>
        <fullName evidence="5">Metalloregulator ArsR/SmtB family transcription factor</fullName>
    </submittedName>
</protein>
<dbReference type="Proteomes" id="UP000334019">
    <property type="component" value="Chromosome"/>
</dbReference>
<dbReference type="InterPro" id="IPR036390">
    <property type="entry name" value="WH_DNA-bd_sf"/>
</dbReference>
<dbReference type="CDD" id="cd00090">
    <property type="entry name" value="HTH_ARSR"/>
    <property type="match status" value="1"/>
</dbReference>
<dbReference type="PANTHER" id="PTHR43132:SF6">
    <property type="entry name" value="HTH-TYPE TRANSCRIPTIONAL REPRESSOR CZRA"/>
    <property type="match status" value="1"/>
</dbReference>
<evidence type="ECO:0000256" key="2">
    <source>
        <dbReference type="ARBA" id="ARBA00023125"/>
    </source>
</evidence>
<dbReference type="KEGG" id="atq:GH723_14710"/>
<dbReference type="PANTHER" id="PTHR43132">
    <property type="entry name" value="ARSENICAL RESISTANCE OPERON REPRESSOR ARSR-RELATED"/>
    <property type="match status" value="1"/>
</dbReference>
<dbReference type="PRINTS" id="PR00778">
    <property type="entry name" value="HTHARSR"/>
</dbReference>
<accession>A0A5Q2RVC5</accession>
<dbReference type="GO" id="GO:0003677">
    <property type="term" value="F:DNA binding"/>
    <property type="evidence" value="ECO:0007669"/>
    <property type="project" value="UniProtKB-KW"/>
</dbReference>
<organism evidence="5 6">
    <name type="scientific">Actinomarinicola tropica</name>
    <dbReference type="NCBI Taxonomy" id="2789776"/>
    <lineage>
        <taxon>Bacteria</taxon>
        <taxon>Bacillati</taxon>
        <taxon>Actinomycetota</taxon>
        <taxon>Acidimicrobiia</taxon>
        <taxon>Acidimicrobiales</taxon>
        <taxon>Iamiaceae</taxon>
        <taxon>Actinomarinicola</taxon>
    </lineage>
</organism>
<dbReference type="SUPFAM" id="SSF46785">
    <property type="entry name" value="Winged helix' DNA-binding domain"/>
    <property type="match status" value="1"/>
</dbReference>
<evidence type="ECO:0000256" key="3">
    <source>
        <dbReference type="ARBA" id="ARBA00023163"/>
    </source>
</evidence>
<keyword evidence="2" id="KW-0238">DNA-binding</keyword>
<dbReference type="AlphaFoldDB" id="A0A5Q2RVC5"/>
<dbReference type="GO" id="GO:0003700">
    <property type="term" value="F:DNA-binding transcription factor activity"/>
    <property type="evidence" value="ECO:0007669"/>
    <property type="project" value="InterPro"/>
</dbReference>
<dbReference type="InterPro" id="IPR051011">
    <property type="entry name" value="Metal_resp_trans_reg"/>
</dbReference>
<dbReference type="SMART" id="SM00418">
    <property type="entry name" value="HTH_ARSR"/>
    <property type="match status" value="1"/>
</dbReference>
<gene>
    <name evidence="5" type="ORF">GH723_14710</name>
</gene>
<dbReference type="Gene3D" id="1.10.10.10">
    <property type="entry name" value="Winged helix-like DNA-binding domain superfamily/Winged helix DNA-binding domain"/>
    <property type="match status" value="1"/>
</dbReference>